<dbReference type="Pfam" id="PF01527">
    <property type="entry name" value="HTH_Tnp_1"/>
    <property type="match status" value="1"/>
</dbReference>
<dbReference type="SUPFAM" id="SSF46689">
    <property type="entry name" value="Homeodomain-like"/>
    <property type="match status" value="1"/>
</dbReference>
<gene>
    <name evidence="1" type="ORF">SAMN05192553_108147</name>
</gene>
<dbReference type="GO" id="GO:0003677">
    <property type="term" value="F:DNA binding"/>
    <property type="evidence" value="ECO:0007669"/>
    <property type="project" value="InterPro"/>
</dbReference>
<organism evidence="1 2">
    <name type="scientific">Cyclobacterium xiamenense</name>
    <dbReference type="NCBI Taxonomy" id="1297121"/>
    <lineage>
        <taxon>Bacteria</taxon>
        <taxon>Pseudomonadati</taxon>
        <taxon>Bacteroidota</taxon>
        <taxon>Cytophagia</taxon>
        <taxon>Cytophagales</taxon>
        <taxon>Cyclobacteriaceae</taxon>
        <taxon>Cyclobacterium</taxon>
    </lineage>
</organism>
<dbReference type="GO" id="GO:0004803">
    <property type="term" value="F:transposase activity"/>
    <property type="evidence" value="ECO:0007669"/>
    <property type="project" value="InterPro"/>
</dbReference>
<dbReference type="InterPro" id="IPR052546">
    <property type="entry name" value="Transposase_8_domain"/>
</dbReference>
<keyword evidence="2" id="KW-1185">Reference proteome</keyword>
<evidence type="ECO:0000313" key="2">
    <source>
        <dbReference type="Proteomes" id="UP000199403"/>
    </source>
</evidence>
<dbReference type="Gene3D" id="1.10.10.60">
    <property type="entry name" value="Homeodomain-like"/>
    <property type="match status" value="1"/>
</dbReference>
<proteinExistence type="predicted"/>
<dbReference type="AlphaFoldDB" id="A0A1H7AUD4"/>
<evidence type="ECO:0000313" key="1">
    <source>
        <dbReference type="EMBL" id="SEJ69251.1"/>
    </source>
</evidence>
<name>A0A1H7AUD4_9BACT</name>
<reference evidence="2" key="1">
    <citation type="submission" date="2016-10" db="EMBL/GenBank/DDBJ databases">
        <authorList>
            <person name="Varghese N."/>
            <person name="Submissions S."/>
        </authorList>
    </citation>
    <scope>NUCLEOTIDE SEQUENCE [LARGE SCALE GENOMIC DNA]</scope>
    <source>
        <strain evidence="2">IBRC-M 10761</strain>
    </source>
</reference>
<dbReference type="PANTHER" id="PTHR33609">
    <property type="entry name" value="LOW CALCIUM RESPONSE LOCUS PROTEIN S"/>
    <property type="match status" value="1"/>
</dbReference>
<dbReference type="RefSeq" id="WP_143057707.1">
    <property type="nucleotide sequence ID" value="NZ_FNZH01000008.1"/>
</dbReference>
<accession>A0A1H7AUD4</accession>
<dbReference type="Proteomes" id="UP000199403">
    <property type="component" value="Unassembled WGS sequence"/>
</dbReference>
<dbReference type="OrthoDB" id="936265at2"/>
<sequence length="88" mass="10423">MKKSKFTEEQIIKILKLQEEGLKVEEICRKHGISAGTFYIWRNKYSGMEVQELRRLRSLEEENSRLKKIVANQSLEIDMIKDILSKKP</sequence>
<dbReference type="InterPro" id="IPR002514">
    <property type="entry name" value="Transposase_8"/>
</dbReference>
<dbReference type="InterPro" id="IPR009057">
    <property type="entry name" value="Homeodomain-like_sf"/>
</dbReference>
<dbReference type="PANTHER" id="PTHR33609:SF1">
    <property type="entry name" value="TRANSPOSASE"/>
    <property type="match status" value="1"/>
</dbReference>
<dbReference type="GO" id="GO:0006313">
    <property type="term" value="P:DNA transposition"/>
    <property type="evidence" value="ECO:0007669"/>
    <property type="project" value="InterPro"/>
</dbReference>
<feature type="non-terminal residue" evidence="1">
    <location>
        <position position="88"/>
    </location>
</feature>
<protein>
    <submittedName>
        <fullName evidence="1">Putative transposase</fullName>
    </submittedName>
</protein>
<dbReference type="EMBL" id="FNZH01000008">
    <property type="protein sequence ID" value="SEJ69251.1"/>
    <property type="molecule type" value="Genomic_DNA"/>
</dbReference>